<dbReference type="NCBIfam" id="TIGR00344">
    <property type="entry name" value="alaS"/>
    <property type="match status" value="1"/>
</dbReference>
<dbReference type="RefSeq" id="WP_174405217.1">
    <property type="nucleotide sequence ID" value="NZ_BLVO01000013.1"/>
</dbReference>
<organism evidence="13 14">
    <name type="scientific">Desulfovibrio subterraneus</name>
    <dbReference type="NCBI Taxonomy" id="2718620"/>
    <lineage>
        <taxon>Bacteria</taxon>
        <taxon>Pseudomonadati</taxon>
        <taxon>Thermodesulfobacteriota</taxon>
        <taxon>Desulfovibrionia</taxon>
        <taxon>Desulfovibrionales</taxon>
        <taxon>Desulfovibrionaceae</taxon>
        <taxon>Desulfovibrio</taxon>
    </lineage>
</organism>
<comment type="catalytic activity">
    <reaction evidence="11">
        <text>tRNA(Ala) + L-alanine + ATP = L-alanyl-tRNA(Ala) + AMP + diphosphate</text>
        <dbReference type="Rhea" id="RHEA:12540"/>
        <dbReference type="Rhea" id="RHEA-COMP:9657"/>
        <dbReference type="Rhea" id="RHEA-COMP:9923"/>
        <dbReference type="ChEBI" id="CHEBI:30616"/>
        <dbReference type="ChEBI" id="CHEBI:33019"/>
        <dbReference type="ChEBI" id="CHEBI:57972"/>
        <dbReference type="ChEBI" id="CHEBI:78442"/>
        <dbReference type="ChEBI" id="CHEBI:78497"/>
        <dbReference type="ChEBI" id="CHEBI:456215"/>
        <dbReference type="EC" id="6.1.1.7"/>
    </reaction>
</comment>
<evidence type="ECO:0000256" key="2">
    <source>
        <dbReference type="ARBA" id="ARBA00022555"/>
    </source>
</evidence>
<feature type="domain" description="Alanyl-transfer RNA synthetases family profile" evidence="12">
    <location>
        <begin position="2"/>
        <end position="716"/>
    </location>
</feature>
<dbReference type="InterPro" id="IPR018165">
    <property type="entry name" value="Ala-tRNA-synth_IIc_core"/>
</dbReference>
<dbReference type="GO" id="GO:0045892">
    <property type="term" value="P:negative regulation of DNA-templated transcription"/>
    <property type="evidence" value="ECO:0007669"/>
    <property type="project" value="TreeGrafter"/>
</dbReference>
<dbReference type="PANTHER" id="PTHR11777">
    <property type="entry name" value="ALANYL-TRNA SYNTHETASE"/>
    <property type="match status" value="1"/>
</dbReference>
<dbReference type="PANTHER" id="PTHR11777:SF9">
    <property type="entry name" value="ALANINE--TRNA LIGASE, CYTOPLASMIC"/>
    <property type="match status" value="1"/>
</dbReference>
<comment type="caution">
    <text evidence="13">The sequence shown here is derived from an EMBL/GenBank/DDBJ whole genome shotgun (WGS) entry which is preliminary data.</text>
</comment>
<reference evidence="13 14" key="1">
    <citation type="submission" date="2020-05" db="EMBL/GenBank/DDBJ databases">
        <title>Draft genome sequence of Desulfovibrio sp. strain HN2T.</title>
        <authorList>
            <person name="Ueno A."/>
            <person name="Tamazawa S."/>
            <person name="Tamamura S."/>
            <person name="Murakami T."/>
            <person name="Kiyama T."/>
            <person name="Inomata H."/>
            <person name="Amano Y."/>
            <person name="Miyakawa K."/>
            <person name="Tamaki H."/>
            <person name="Naganuma T."/>
            <person name="Kaneko K."/>
        </authorList>
    </citation>
    <scope>NUCLEOTIDE SEQUENCE [LARGE SCALE GENOMIC DNA]</scope>
    <source>
        <strain evidence="13 14">HN2</strain>
    </source>
</reference>
<dbReference type="GO" id="GO:0000049">
    <property type="term" value="F:tRNA binding"/>
    <property type="evidence" value="ECO:0007669"/>
    <property type="project" value="UniProtKB-KW"/>
</dbReference>
<evidence type="ECO:0000256" key="11">
    <source>
        <dbReference type="HAMAP-Rule" id="MF_00036"/>
    </source>
</evidence>
<dbReference type="SUPFAM" id="SSF55681">
    <property type="entry name" value="Class II aaRS and biotin synthetases"/>
    <property type="match status" value="1"/>
</dbReference>
<evidence type="ECO:0000256" key="1">
    <source>
        <dbReference type="ARBA" id="ARBA00008226"/>
    </source>
</evidence>
<dbReference type="InterPro" id="IPR009000">
    <property type="entry name" value="Transl_B-barrel_sf"/>
</dbReference>
<keyword evidence="2 11" id="KW-0820">tRNA-binding</keyword>
<dbReference type="InterPro" id="IPR045864">
    <property type="entry name" value="aa-tRNA-synth_II/BPL/LPL"/>
</dbReference>
<dbReference type="Pfam" id="PF01411">
    <property type="entry name" value="tRNA-synt_2c"/>
    <property type="match status" value="1"/>
</dbReference>
<dbReference type="Pfam" id="PF07973">
    <property type="entry name" value="tRNA_SAD"/>
    <property type="match status" value="1"/>
</dbReference>
<dbReference type="Proteomes" id="UP000503840">
    <property type="component" value="Unassembled WGS sequence"/>
</dbReference>
<dbReference type="FunFam" id="3.30.930.10:FF:000004">
    <property type="entry name" value="Alanine--tRNA ligase"/>
    <property type="match status" value="1"/>
</dbReference>
<protein>
    <recommendedName>
        <fullName evidence="11">Alanine--tRNA ligase</fullName>
        <ecNumber evidence="11">6.1.1.7</ecNumber>
    </recommendedName>
    <alternativeName>
        <fullName evidence="11">Alanyl-tRNA synthetase</fullName>
        <shortName evidence="11">AlaRS</shortName>
    </alternativeName>
</protein>
<evidence type="ECO:0000259" key="12">
    <source>
        <dbReference type="PROSITE" id="PS50860"/>
    </source>
</evidence>
<comment type="subcellular location">
    <subcellularLocation>
        <location evidence="11">Cytoplasm</location>
    </subcellularLocation>
</comment>
<keyword evidence="9 11" id="KW-0648">Protein biosynthesis</keyword>
<keyword evidence="10 11" id="KW-0030">Aminoacyl-tRNA synthetase</keyword>
<dbReference type="EC" id="6.1.1.7" evidence="11"/>
<feature type="binding site" evidence="11">
    <location>
        <position position="677"/>
    </location>
    <ligand>
        <name>Zn(2+)</name>
        <dbReference type="ChEBI" id="CHEBI:29105"/>
    </ligand>
</feature>
<dbReference type="EMBL" id="BLVO01000013">
    <property type="protein sequence ID" value="GFM33570.1"/>
    <property type="molecule type" value="Genomic_DNA"/>
</dbReference>
<sequence length="881" mass="96184">MITANEIRTKFLNYFQSKGHEVVTSSALIPNDDPTLLFTNAGMVQFKKTFLGQEKRGYVRATTSQKCLRVGGKHNDLENVGRTARHHTFFEMLGNFSFGDYFKKDAIRFAWEFITEDLKLPKENLYITIYNDDDEAFALWQSEAGVPAERIFRLGEKDNFWSMGDTGPCGPCTEIHVDQGEHMTCGPNCGIGTCDCDRFLEIWNLVFMQFDQAADGTRTPLPNPSIDTGMGLERIAAVCQGVNSNYDTDLFQAIIGYTAELAGVQYKKQSDDVDTALRVIADHSRAIAFMIADGILPSNEGRGYVLRRLIRRAYRFGRMIGLTGTYLYKTALKIVEIMGDHYPELRSNADFMARVVTEEEERFNKTLDKGLAMLEDELASLKEAGKSQVQGETAFKLYDTFGFPLDIVNDVAEKRGFIVDEEGFKACMQEQKQRAKAAWKAGGKETLAARFQSLLEEGMRSEFIGYEFLKGEARIAVLMNAEAEAVDTLAKGTKGYIVTNRTPFYGESGGQLGDTGIITGETGKANVLNTLKPNAELTVHEVEVVEGEIFENQAVNMEVAEGERIASARNHTCTHLLHASLRRILGDHVKQSGSLVGPDRLRFDFTHIAAITPEELLAIENDVNRAIMADTPLNTEEMAYDDAVAKGAMALFGEKYTANVRVVSVEGESVELCGGTHLRATGQAGSFFITSESGVAAGIRRIEAVTGWNALKLVMEHRAELQEVAGLVKGKPGQVASRVQALQQDLRAQRKDMERMAAKAASGQGGDLMDNVIEVNGVKVLAAKVDAPNVNALRNLMDDVRSKIGSGIACLASVEEDSKVTLLVAVTKDLTDRFKAGALVGAISAEVGGKGGGRPDMAQAGGNNPAGIEAAFAKLKEVIGA</sequence>
<dbReference type="GO" id="GO:0005524">
    <property type="term" value="F:ATP binding"/>
    <property type="evidence" value="ECO:0007669"/>
    <property type="project" value="UniProtKB-UniRule"/>
</dbReference>
<keyword evidence="7 11" id="KW-0067">ATP-binding</keyword>
<comment type="cofactor">
    <cofactor evidence="11">
        <name>Zn(2+)</name>
        <dbReference type="ChEBI" id="CHEBI:29105"/>
    </cofactor>
    <text evidence="11">Binds 1 zinc ion per subunit.</text>
</comment>
<feature type="binding site" evidence="11">
    <location>
        <position position="571"/>
    </location>
    <ligand>
        <name>Zn(2+)</name>
        <dbReference type="ChEBI" id="CHEBI:29105"/>
    </ligand>
</feature>
<dbReference type="Gene3D" id="3.30.54.20">
    <property type="match status" value="1"/>
</dbReference>
<evidence type="ECO:0000256" key="10">
    <source>
        <dbReference type="ARBA" id="ARBA00023146"/>
    </source>
</evidence>
<feature type="binding site" evidence="11">
    <location>
        <position position="673"/>
    </location>
    <ligand>
        <name>Zn(2+)</name>
        <dbReference type="ChEBI" id="CHEBI:29105"/>
    </ligand>
</feature>
<dbReference type="HAMAP" id="MF_00036_B">
    <property type="entry name" value="Ala_tRNA_synth_B"/>
    <property type="match status" value="1"/>
</dbReference>
<dbReference type="CDD" id="cd00673">
    <property type="entry name" value="AlaRS_core"/>
    <property type="match status" value="1"/>
</dbReference>
<gene>
    <name evidence="11 13" type="primary">alaS</name>
    <name evidence="13" type="ORF">DSM101010T_19350</name>
</gene>
<dbReference type="PROSITE" id="PS50860">
    <property type="entry name" value="AA_TRNA_LIGASE_II_ALA"/>
    <property type="match status" value="1"/>
</dbReference>
<evidence type="ECO:0000313" key="13">
    <source>
        <dbReference type="EMBL" id="GFM33570.1"/>
    </source>
</evidence>
<dbReference type="SUPFAM" id="SSF101353">
    <property type="entry name" value="Putative anticodon-binding domain of alanyl-tRNA synthetase (AlaRS)"/>
    <property type="match status" value="1"/>
</dbReference>
<name>A0A7J0BIT2_9BACT</name>
<dbReference type="Gene3D" id="6.10.250.550">
    <property type="match status" value="1"/>
</dbReference>
<dbReference type="FunFam" id="3.30.980.10:FF:000004">
    <property type="entry name" value="Alanine--tRNA ligase, cytoplasmic"/>
    <property type="match status" value="1"/>
</dbReference>
<keyword evidence="14" id="KW-1185">Reference proteome</keyword>
<keyword evidence="11" id="KW-0963">Cytoplasm</keyword>
<dbReference type="Gene3D" id="2.40.30.130">
    <property type="match status" value="1"/>
</dbReference>
<accession>A0A7J0BIT2</accession>
<dbReference type="Gene3D" id="3.10.310.40">
    <property type="match status" value="1"/>
</dbReference>
<dbReference type="Pfam" id="PF02272">
    <property type="entry name" value="DHHA1"/>
    <property type="match status" value="1"/>
</dbReference>
<dbReference type="GO" id="GO:0004813">
    <property type="term" value="F:alanine-tRNA ligase activity"/>
    <property type="evidence" value="ECO:0007669"/>
    <property type="project" value="UniProtKB-UniRule"/>
</dbReference>
<dbReference type="InterPro" id="IPR002318">
    <property type="entry name" value="Ala-tRNA-lgiase_IIc"/>
</dbReference>
<proteinExistence type="inferred from homology"/>
<dbReference type="InterPro" id="IPR018164">
    <property type="entry name" value="Ala-tRNA-synth_IIc_N"/>
</dbReference>
<keyword evidence="6 11" id="KW-0862">Zinc</keyword>
<evidence type="ECO:0000256" key="9">
    <source>
        <dbReference type="ARBA" id="ARBA00022917"/>
    </source>
</evidence>
<evidence type="ECO:0000256" key="6">
    <source>
        <dbReference type="ARBA" id="ARBA00022833"/>
    </source>
</evidence>
<dbReference type="SMART" id="SM00863">
    <property type="entry name" value="tRNA_SAD"/>
    <property type="match status" value="1"/>
</dbReference>
<evidence type="ECO:0000256" key="3">
    <source>
        <dbReference type="ARBA" id="ARBA00022598"/>
    </source>
</evidence>
<evidence type="ECO:0000256" key="5">
    <source>
        <dbReference type="ARBA" id="ARBA00022741"/>
    </source>
</evidence>
<dbReference type="InterPro" id="IPR018162">
    <property type="entry name" value="Ala-tRNA-ligase_IIc_anticod-bd"/>
</dbReference>
<dbReference type="GO" id="GO:0008270">
    <property type="term" value="F:zinc ion binding"/>
    <property type="evidence" value="ECO:0007669"/>
    <property type="project" value="UniProtKB-UniRule"/>
</dbReference>
<dbReference type="GO" id="GO:0006419">
    <property type="term" value="P:alanyl-tRNA aminoacylation"/>
    <property type="evidence" value="ECO:0007669"/>
    <property type="project" value="UniProtKB-UniRule"/>
</dbReference>
<dbReference type="Gene3D" id="3.30.980.10">
    <property type="entry name" value="Threonyl-trna Synthetase, Chain A, domain 2"/>
    <property type="match status" value="1"/>
</dbReference>
<dbReference type="FunFam" id="3.10.310.40:FF:000001">
    <property type="entry name" value="Alanine--tRNA ligase"/>
    <property type="match status" value="1"/>
</dbReference>
<dbReference type="InterPro" id="IPR012947">
    <property type="entry name" value="tRNA_SAD"/>
</dbReference>
<evidence type="ECO:0000313" key="14">
    <source>
        <dbReference type="Proteomes" id="UP000503840"/>
    </source>
</evidence>
<comment type="function">
    <text evidence="11">Catalyzes the attachment of alanine to tRNA(Ala) in a two-step reaction: alanine is first activated by ATP to form Ala-AMP and then transferred to the acceptor end of tRNA(Ala). Also edits incorrectly charged Ser-tRNA(Ala) and Gly-tRNA(Ala) via its editing domain.</text>
</comment>
<dbReference type="PRINTS" id="PR00980">
    <property type="entry name" value="TRNASYNTHALA"/>
</dbReference>
<comment type="domain">
    <text evidence="11">Consists of three domains; the N-terminal catalytic domain, the editing domain and the C-terminal C-Ala domain. The editing domain removes incorrectly charged amino acids, while the C-Ala domain, along with tRNA(Ala), serves as a bridge to cooperatively bring together the editing and aminoacylation centers thus stimulating deacylation of misacylated tRNAs.</text>
</comment>
<dbReference type="FunFam" id="3.30.54.20:FF:000001">
    <property type="entry name" value="Alanine--tRNA ligase"/>
    <property type="match status" value="1"/>
</dbReference>
<keyword evidence="8 11" id="KW-0694">RNA-binding</keyword>
<evidence type="ECO:0000256" key="7">
    <source>
        <dbReference type="ARBA" id="ARBA00022840"/>
    </source>
</evidence>
<dbReference type="InterPro" id="IPR018163">
    <property type="entry name" value="Thr/Ala-tRNA-synth_IIc_edit"/>
</dbReference>
<dbReference type="InterPro" id="IPR023033">
    <property type="entry name" value="Ala_tRNA_ligase_euk/bac"/>
</dbReference>
<dbReference type="Gene3D" id="3.30.930.10">
    <property type="entry name" value="Bira Bifunctional Protein, Domain 2"/>
    <property type="match status" value="1"/>
</dbReference>
<feature type="binding site" evidence="11">
    <location>
        <position position="575"/>
    </location>
    <ligand>
        <name>Zn(2+)</name>
        <dbReference type="ChEBI" id="CHEBI:29105"/>
    </ligand>
</feature>
<dbReference type="SUPFAM" id="SSF55186">
    <property type="entry name" value="ThrRS/AlaRS common domain"/>
    <property type="match status" value="1"/>
</dbReference>
<dbReference type="InterPro" id="IPR050058">
    <property type="entry name" value="Ala-tRNA_ligase"/>
</dbReference>
<comment type="similarity">
    <text evidence="1 11">Belongs to the class-II aminoacyl-tRNA synthetase family.</text>
</comment>
<keyword evidence="3 11" id="KW-0436">Ligase</keyword>
<evidence type="ECO:0000256" key="4">
    <source>
        <dbReference type="ARBA" id="ARBA00022723"/>
    </source>
</evidence>
<dbReference type="InterPro" id="IPR003156">
    <property type="entry name" value="DHHA1_dom"/>
</dbReference>
<evidence type="ECO:0000256" key="8">
    <source>
        <dbReference type="ARBA" id="ARBA00022884"/>
    </source>
</evidence>
<dbReference type="SUPFAM" id="SSF50447">
    <property type="entry name" value="Translation proteins"/>
    <property type="match status" value="1"/>
</dbReference>
<dbReference type="GO" id="GO:0002161">
    <property type="term" value="F:aminoacyl-tRNA deacylase activity"/>
    <property type="evidence" value="ECO:0007669"/>
    <property type="project" value="TreeGrafter"/>
</dbReference>
<keyword evidence="4 11" id="KW-0479">Metal-binding</keyword>
<dbReference type="AlphaFoldDB" id="A0A7J0BIT2"/>
<dbReference type="GO" id="GO:0005829">
    <property type="term" value="C:cytosol"/>
    <property type="evidence" value="ECO:0007669"/>
    <property type="project" value="TreeGrafter"/>
</dbReference>
<keyword evidence="5 11" id="KW-0547">Nucleotide-binding</keyword>